<feature type="region of interest" description="Disordered" evidence="1">
    <location>
        <begin position="1"/>
        <end position="180"/>
    </location>
</feature>
<accession>A0ABR0LBZ0</accession>
<evidence type="ECO:0000313" key="2">
    <source>
        <dbReference type="EMBL" id="KAK5146587.1"/>
    </source>
</evidence>
<organism evidence="2 3">
    <name type="scientific">Rachicladosporium monterosium</name>
    <dbReference type="NCBI Taxonomy" id="1507873"/>
    <lineage>
        <taxon>Eukaryota</taxon>
        <taxon>Fungi</taxon>
        <taxon>Dikarya</taxon>
        <taxon>Ascomycota</taxon>
        <taxon>Pezizomycotina</taxon>
        <taxon>Dothideomycetes</taxon>
        <taxon>Dothideomycetidae</taxon>
        <taxon>Cladosporiales</taxon>
        <taxon>Cladosporiaceae</taxon>
        <taxon>Rachicladosporium</taxon>
    </lineage>
</organism>
<dbReference type="Proteomes" id="UP001308179">
    <property type="component" value="Unassembled WGS sequence"/>
</dbReference>
<evidence type="ECO:0000313" key="3">
    <source>
        <dbReference type="Proteomes" id="UP001308179"/>
    </source>
</evidence>
<name>A0ABR0LBZ0_9PEZI</name>
<feature type="compositionally biased region" description="Polar residues" evidence="1">
    <location>
        <begin position="47"/>
        <end position="56"/>
    </location>
</feature>
<evidence type="ECO:0000256" key="1">
    <source>
        <dbReference type="SAM" id="MobiDB-lite"/>
    </source>
</evidence>
<sequence length="216" mass="23745">MASPDHTDTPSRVTDESNGNQQPDKQSGERFTPYFNGEVAGVDRPELSTTRFQSSMPHPESRPRAVRTADFLRYDPYPALPGEQPTTPPPVSPSRRRLHKLGSSFGLKVFGMKRTNSSDSSLGDPEAMRESDPAASAPPPSLQPLARASSMKPKMIARGANERAPPLVLPPCPETYEDERDLSRWPLRKDSSIMGLPSKLHKRQRSMSAALVSVQA</sequence>
<dbReference type="EMBL" id="JAVRRR010000079">
    <property type="protein sequence ID" value="KAK5146587.1"/>
    <property type="molecule type" value="Genomic_DNA"/>
</dbReference>
<keyword evidence="3" id="KW-1185">Reference proteome</keyword>
<proteinExistence type="predicted"/>
<reference evidence="2 3" key="1">
    <citation type="submission" date="2023-08" db="EMBL/GenBank/DDBJ databases">
        <title>Black Yeasts Isolated from many extreme environments.</title>
        <authorList>
            <person name="Coleine C."/>
            <person name="Stajich J.E."/>
            <person name="Selbmann L."/>
        </authorList>
    </citation>
    <scope>NUCLEOTIDE SEQUENCE [LARGE SCALE GENOMIC DNA]</scope>
    <source>
        <strain evidence="2 3">CCFEE 5386</strain>
    </source>
</reference>
<gene>
    <name evidence="2" type="ORF">LTR32_001843</name>
</gene>
<comment type="caution">
    <text evidence="2">The sequence shown here is derived from an EMBL/GenBank/DDBJ whole genome shotgun (WGS) entry which is preliminary data.</text>
</comment>
<feature type="compositionally biased region" description="Basic and acidic residues" evidence="1">
    <location>
        <begin position="1"/>
        <end position="15"/>
    </location>
</feature>
<protein>
    <submittedName>
        <fullName evidence="2">Uncharacterized protein</fullName>
    </submittedName>
</protein>
<feature type="compositionally biased region" description="Polar residues" evidence="1">
    <location>
        <begin position="16"/>
        <end position="25"/>
    </location>
</feature>